<reference evidence="18 19" key="1">
    <citation type="submission" date="2019-04" db="EMBL/GenBank/DDBJ databases">
        <authorList>
            <person name="Li M."/>
            <person name="Gao C."/>
        </authorList>
    </citation>
    <scope>NUCLEOTIDE SEQUENCE [LARGE SCALE GENOMIC DNA]</scope>
    <source>
        <strain evidence="18 19">BGMRC 2031</strain>
    </source>
</reference>
<dbReference type="InterPro" id="IPR034300">
    <property type="entry name" value="PNTB-like"/>
</dbReference>
<feature type="transmembrane region" description="Helical" evidence="16">
    <location>
        <begin position="240"/>
        <end position="260"/>
    </location>
</feature>
<keyword evidence="11 16" id="KW-1133">Transmembrane helix</keyword>
<evidence type="ECO:0000256" key="6">
    <source>
        <dbReference type="ARBA" id="ARBA00022475"/>
    </source>
</evidence>
<evidence type="ECO:0000256" key="11">
    <source>
        <dbReference type="ARBA" id="ARBA00022989"/>
    </source>
</evidence>
<keyword evidence="9 15" id="KW-0521">NADP</keyword>
<dbReference type="RefSeq" id="WP_136988341.1">
    <property type="nucleotide sequence ID" value="NZ_SZPQ01000002.1"/>
</dbReference>
<dbReference type="InterPro" id="IPR012136">
    <property type="entry name" value="NADH_DH_b"/>
</dbReference>
<comment type="function">
    <text evidence="1 15">The transhydrogenation between NADH and NADP is coupled to respiration and ATP hydrolysis and functions as a proton pump across the membrane.</text>
</comment>
<evidence type="ECO:0000256" key="14">
    <source>
        <dbReference type="ARBA" id="ARBA00048202"/>
    </source>
</evidence>
<evidence type="ECO:0000313" key="18">
    <source>
        <dbReference type="EMBL" id="TKI08068.1"/>
    </source>
</evidence>
<gene>
    <name evidence="18" type="primary">pntB</name>
    <name evidence="18" type="ORF">FCN80_02640</name>
</gene>
<feature type="transmembrane region" description="Helical" evidence="16">
    <location>
        <begin position="125"/>
        <end position="143"/>
    </location>
</feature>
<evidence type="ECO:0000256" key="8">
    <source>
        <dbReference type="ARBA" id="ARBA00022692"/>
    </source>
</evidence>
<dbReference type="NCBIfam" id="NF006974">
    <property type="entry name" value="PRK09444.1"/>
    <property type="match status" value="1"/>
</dbReference>
<feature type="transmembrane region" description="Helical" evidence="16">
    <location>
        <begin position="6"/>
        <end position="24"/>
    </location>
</feature>
<evidence type="ECO:0000256" key="15">
    <source>
        <dbReference type="PIRNR" id="PIRNR000204"/>
    </source>
</evidence>
<evidence type="ECO:0000256" key="5">
    <source>
        <dbReference type="ARBA" id="ARBA00014581"/>
    </source>
</evidence>
<dbReference type="Pfam" id="PF02233">
    <property type="entry name" value="PNTB"/>
    <property type="match status" value="1"/>
</dbReference>
<evidence type="ECO:0000256" key="7">
    <source>
        <dbReference type="ARBA" id="ARBA00022519"/>
    </source>
</evidence>
<keyword evidence="19" id="KW-1185">Reference proteome</keyword>
<feature type="transmembrane region" description="Helical" evidence="16">
    <location>
        <begin position="185"/>
        <end position="207"/>
    </location>
</feature>
<evidence type="ECO:0000256" key="13">
    <source>
        <dbReference type="ARBA" id="ARBA00023136"/>
    </source>
</evidence>
<name>A0ABY2SR69_9HYPH</name>
<evidence type="ECO:0000313" key="19">
    <source>
        <dbReference type="Proteomes" id="UP000305202"/>
    </source>
</evidence>
<keyword evidence="6 15" id="KW-1003">Cell membrane</keyword>
<proteinExistence type="inferred from homology"/>
<evidence type="ECO:0000256" key="1">
    <source>
        <dbReference type="ARBA" id="ARBA00003943"/>
    </source>
</evidence>
<feature type="domain" description="NADP transhydrogenase beta-like" evidence="17">
    <location>
        <begin position="7"/>
        <end position="460"/>
    </location>
</feature>
<evidence type="ECO:0000256" key="12">
    <source>
        <dbReference type="ARBA" id="ARBA00023027"/>
    </source>
</evidence>
<dbReference type="SUPFAM" id="SSF52467">
    <property type="entry name" value="DHS-like NAD/FAD-binding domain"/>
    <property type="match status" value="1"/>
</dbReference>
<evidence type="ECO:0000256" key="10">
    <source>
        <dbReference type="ARBA" id="ARBA00022967"/>
    </source>
</evidence>
<comment type="catalytic activity">
    <reaction evidence="14 15">
        <text>NAD(+) + NADPH + H(+)(in) = NADH + NADP(+) + H(+)(out)</text>
        <dbReference type="Rhea" id="RHEA:47992"/>
        <dbReference type="ChEBI" id="CHEBI:15378"/>
        <dbReference type="ChEBI" id="CHEBI:57540"/>
        <dbReference type="ChEBI" id="CHEBI:57783"/>
        <dbReference type="ChEBI" id="CHEBI:57945"/>
        <dbReference type="ChEBI" id="CHEBI:58349"/>
        <dbReference type="EC" id="7.1.1.1"/>
    </reaction>
</comment>
<keyword evidence="7 15" id="KW-0997">Cell inner membrane</keyword>
<keyword evidence="10 15" id="KW-1278">Translocase</keyword>
<feature type="transmembrane region" description="Helical" evidence="16">
    <location>
        <begin position="86"/>
        <end position="105"/>
    </location>
</feature>
<evidence type="ECO:0000256" key="3">
    <source>
        <dbReference type="ARBA" id="ARBA00007919"/>
    </source>
</evidence>
<comment type="subcellular location">
    <subcellularLocation>
        <location evidence="2">Cell inner membrane</location>
        <topology evidence="2">Multi-pass membrane protein</topology>
    </subcellularLocation>
</comment>
<sequence>MSEGLVTAAYIVAAILFIFSLAGLSKHETSKQGNLFGIIGMFIALLATILGPHTSNIGWIIVAMAIGGSIGVYLARKVEMTEMPELVAILHSFVGLAAVLVGYNSYLSHGEIVSPVMVNIHLTEVFLGVFIGAVTFTGSVVAFGKLRGKIPSRPLMLPFRHHMNLAAIIVSFLLLVLFVRTDSIALQSIALLLMTLIALVFGIHLVASIGGADMPVVVSMLNSYSGWAAAAAGFMLNNDLLIVTGALVGSSGAILSYIMCRAMNRSFVSVIAGGFGTDGSSLGDASEVGEYRETTVEEVAELLKNSTSVIITPGYGMAVAQAQYPVHDITDKLVARGIKVRFGIHPVAGRLPGHMNVLLAEAKVPYDVVLEMDEINDDFSDTDTVLVIGANDTVNPAAQEDPRSPIAGMPVLEVWKAQNVIVFKRSMNTGYAGVQNPLFYKENTQMLFGDAKASVEAILRAL</sequence>
<dbReference type="PANTHER" id="PTHR44758:SF1">
    <property type="entry name" value="NAD(P) TRANSHYDROGENASE SUBUNIT BETA"/>
    <property type="match status" value="1"/>
</dbReference>
<dbReference type="Proteomes" id="UP000305202">
    <property type="component" value="Unassembled WGS sequence"/>
</dbReference>
<organism evidence="18 19">
    <name type="scientific">Martelella alba</name>
    <dbReference type="NCBI Taxonomy" id="2590451"/>
    <lineage>
        <taxon>Bacteria</taxon>
        <taxon>Pseudomonadati</taxon>
        <taxon>Pseudomonadota</taxon>
        <taxon>Alphaproteobacteria</taxon>
        <taxon>Hyphomicrobiales</taxon>
        <taxon>Aurantimonadaceae</taxon>
        <taxon>Martelella</taxon>
    </lineage>
</organism>
<dbReference type="Gene3D" id="3.40.50.1220">
    <property type="entry name" value="TPP-binding domain"/>
    <property type="match status" value="1"/>
</dbReference>
<evidence type="ECO:0000259" key="17">
    <source>
        <dbReference type="Pfam" id="PF02233"/>
    </source>
</evidence>
<keyword evidence="12 15" id="KW-0520">NAD</keyword>
<comment type="similarity">
    <text evidence="3 15">Belongs to the PNT beta subunit family.</text>
</comment>
<dbReference type="EMBL" id="SZPQ01000002">
    <property type="protein sequence ID" value="TKI08068.1"/>
    <property type="molecule type" value="Genomic_DNA"/>
</dbReference>
<keyword evidence="13 15" id="KW-0472">Membrane</keyword>
<feature type="transmembrane region" description="Helical" evidence="16">
    <location>
        <begin position="214"/>
        <end position="234"/>
    </location>
</feature>
<evidence type="ECO:0000256" key="9">
    <source>
        <dbReference type="ARBA" id="ARBA00022857"/>
    </source>
</evidence>
<dbReference type="PANTHER" id="PTHR44758">
    <property type="entry name" value="NAD(P) TRANSHYDROGENASE SUBUNIT BETA"/>
    <property type="match status" value="1"/>
</dbReference>
<feature type="transmembrane region" description="Helical" evidence="16">
    <location>
        <begin position="33"/>
        <end position="51"/>
    </location>
</feature>
<feature type="transmembrane region" description="Helical" evidence="16">
    <location>
        <begin position="57"/>
        <end position="74"/>
    </location>
</feature>
<dbReference type="EC" id="7.1.1.1" evidence="4 15"/>
<evidence type="ECO:0000256" key="4">
    <source>
        <dbReference type="ARBA" id="ARBA00012943"/>
    </source>
</evidence>
<comment type="caution">
    <text evidence="18">The sequence shown here is derived from an EMBL/GenBank/DDBJ whole genome shotgun (WGS) entry which is preliminary data.</text>
</comment>
<keyword evidence="8 16" id="KW-0812">Transmembrane</keyword>
<dbReference type="InterPro" id="IPR029035">
    <property type="entry name" value="DHS-like_NAD/FAD-binding_dom"/>
</dbReference>
<evidence type="ECO:0000256" key="2">
    <source>
        <dbReference type="ARBA" id="ARBA00004429"/>
    </source>
</evidence>
<accession>A0ABY2SR69</accession>
<evidence type="ECO:0000256" key="16">
    <source>
        <dbReference type="SAM" id="Phobius"/>
    </source>
</evidence>
<dbReference type="PIRSF" id="PIRSF000204">
    <property type="entry name" value="PNTB"/>
    <property type="match status" value="1"/>
</dbReference>
<protein>
    <recommendedName>
        <fullName evidence="5 15">NAD(P) transhydrogenase subunit beta</fullName>
        <ecNumber evidence="4 15">7.1.1.1</ecNumber>
    </recommendedName>
    <alternativeName>
        <fullName evidence="15">Nicotinamide nucleotide transhydrogenase subunit beta</fullName>
    </alternativeName>
</protein>
<feature type="transmembrane region" description="Helical" evidence="16">
    <location>
        <begin position="163"/>
        <end position="179"/>
    </location>
</feature>